<name>A0A242M6X0_CABSO</name>
<evidence type="ECO:0000313" key="1">
    <source>
        <dbReference type="EMBL" id="OTP66771.1"/>
    </source>
</evidence>
<gene>
    <name evidence="1" type="ORF">PAMC26510_33585</name>
</gene>
<dbReference type="EMBL" id="NBTY01000199">
    <property type="protein sequence ID" value="OTP66771.1"/>
    <property type="molecule type" value="Genomic_DNA"/>
</dbReference>
<organism evidence="1 2">
    <name type="scientific">Caballeronia sordidicola</name>
    <name type="common">Burkholderia sordidicola</name>
    <dbReference type="NCBI Taxonomy" id="196367"/>
    <lineage>
        <taxon>Bacteria</taxon>
        <taxon>Pseudomonadati</taxon>
        <taxon>Pseudomonadota</taxon>
        <taxon>Betaproteobacteria</taxon>
        <taxon>Burkholderiales</taxon>
        <taxon>Burkholderiaceae</taxon>
        <taxon>Caballeronia</taxon>
    </lineage>
</organism>
<reference evidence="1 2" key="1">
    <citation type="submission" date="2017-03" db="EMBL/GenBank/DDBJ databases">
        <title>Genome analysis of strain PAMC 26510.</title>
        <authorList>
            <person name="Oh H.-M."/>
            <person name="Yang J.-A."/>
        </authorList>
    </citation>
    <scope>NUCLEOTIDE SEQUENCE [LARGE SCALE GENOMIC DNA]</scope>
    <source>
        <strain evidence="1 2">PAMC 26510</strain>
    </source>
</reference>
<dbReference type="AlphaFoldDB" id="A0A242M6X0"/>
<comment type="caution">
    <text evidence="1">The sequence shown here is derived from an EMBL/GenBank/DDBJ whole genome shotgun (WGS) entry which is preliminary data.</text>
</comment>
<evidence type="ECO:0000313" key="2">
    <source>
        <dbReference type="Proteomes" id="UP000194546"/>
    </source>
</evidence>
<sequence length="45" mass="5230">MQMKDIGFIVDRNSGFYRRSAAQHSCTKWLARTPRHCFKAAAFPQ</sequence>
<dbReference type="Proteomes" id="UP000194546">
    <property type="component" value="Unassembled WGS sequence"/>
</dbReference>
<protein>
    <submittedName>
        <fullName evidence="1">Uncharacterized protein</fullName>
    </submittedName>
</protein>
<accession>A0A242M6X0</accession>
<proteinExistence type="predicted"/>